<gene>
    <name evidence="2" type="ORF">DY367_23125</name>
</gene>
<evidence type="ECO:0000313" key="3">
    <source>
        <dbReference type="Proteomes" id="UP000285324"/>
    </source>
</evidence>
<proteinExistence type="predicted"/>
<protein>
    <submittedName>
        <fullName evidence="2">HD domain-containing protein</fullName>
    </submittedName>
</protein>
<dbReference type="Gene3D" id="1.10.3210.50">
    <property type="match status" value="1"/>
</dbReference>
<feature type="domain" description="HD/PDEase" evidence="1">
    <location>
        <begin position="25"/>
        <end position="143"/>
    </location>
</feature>
<dbReference type="EMBL" id="QVXO01000043">
    <property type="protein sequence ID" value="RPJ89327.1"/>
    <property type="molecule type" value="Genomic_DNA"/>
</dbReference>
<dbReference type="PANTHER" id="PTHR33594:SF1">
    <property type="entry name" value="HD_PDEASE DOMAIN-CONTAINING PROTEIN"/>
    <property type="match status" value="1"/>
</dbReference>
<reference evidence="2 3" key="1">
    <citation type="submission" date="2018-08" db="EMBL/GenBank/DDBJ databases">
        <title>Achromobacter xylosoxidans Genome sequencing and assembly.</title>
        <authorList>
            <person name="Wang R."/>
            <person name="Rensing C."/>
            <person name="Li Y."/>
        </authorList>
    </citation>
    <scope>NUCLEOTIDE SEQUENCE [LARGE SCALE GENOMIC DNA]</scope>
    <source>
        <strain evidence="2 3">GD003A</strain>
    </source>
</reference>
<dbReference type="AlphaFoldDB" id="A0A424W7Z1"/>
<evidence type="ECO:0000259" key="1">
    <source>
        <dbReference type="SMART" id="SM00471"/>
    </source>
</evidence>
<name>A0A424W7Z1_ALCXX</name>
<dbReference type="CDD" id="cd00077">
    <property type="entry name" value="HDc"/>
    <property type="match status" value="1"/>
</dbReference>
<dbReference type="InterPro" id="IPR006674">
    <property type="entry name" value="HD_domain"/>
</dbReference>
<dbReference type="PANTHER" id="PTHR33594">
    <property type="entry name" value="SUPERFAMILY HYDROLASE, PUTATIVE (AFU_ORTHOLOGUE AFUA_1G03035)-RELATED"/>
    <property type="match status" value="1"/>
</dbReference>
<dbReference type="SUPFAM" id="SSF109604">
    <property type="entry name" value="HD-domain/PDEase-like"/>
    <property type="match status" value="1"/>
</dbReference>
<dbReference type="InterPro" id="IPR003607">
    <property type="entry name" value="HD/PDEase_dom"/>
</dbReference>
<evidence type="ECO:0000313" key="2">
    <source>
        <dbReference type="EMBL" id="RPJ89327.1"/>
    </source>
</evidence>
<sequence>MNMRVDLAALRPQLIQIAQSADTGDGAHDLSHLERVWKAAAGMLAHHPEADAVVVMAASYLHDLVNLPKNHPDRARASAMAADQAVRELRAAGYPSAKLEGVHHAIEAHSYSANIPPRTIEARIVQDADRLDALGPVGLARMFHVGGQLGRALAHPTDPMGEHRQLDDGVYTLDHIELKLARIAQTMQTEGGRVLAATRLDWIRRFRDDFVADWAA</sequence>
<dbReference type="SMART" id="SM00471">
    <property type="entry name" value="HDc"/>
    <property type="match status" value="1"/>
</dbReference>
<dbReference type="Pfam" id="PF01966">
    <property type="entry name" value="HD"/>
    <property type="match status" value="1"/>
</dbReference>
<dbReference type="RefSeq" id="WP_118933709.1">
    <property type="nucleotide sequence ID" value="NZ_CP061008.1"/>
</dbReference>
<comment type="caution">
    <text evidence="2">The sequence shown here is derived from an EMBL/GenBank/DDBJ whole genome shotgun (WGS) entry which is preliminary data.</text>
</comment>
<dbReference type="Proteomes" id="UP000285324">
    <property type="component" value="Unassembled WGS sequence"/>
</dbReference>
<accession>A0A424W7Z1</accession>
<dbReference type="OrthoDB" id="9797344at2"/>
<organism evidence="2 3">
    <name type="scientific">Alcaligenes xylosoxydans xylosoxydans</name>
    <name type="common">Achromobacter xylosoxidans</name>
    <dbReference type="NCBI Taxonomy" id="85698"/>
    <lineage>
        <taxon>Bacteria</taxon>
        <taxon>Pseudomonadati</taxon>
        <taxon>Pseudomonadota</taxon>
        <taxon>Betaproteobacteria</taxon>
        <taxon>Burkholderiales</taxon>
        <taxon>Alcaligenaceae</taxon>
        <taxon>Achromobacter</taxon>
    </lineage>
</organism>